<evidence type="ECO:0000256" key="4">
    <source>
        <dbReference type="ARBA" id="ARBA00022553"/>
    </source>
</evidence>
<dbReference type="PROSITE" id="PS50003">
    <property type="entry name" value="PH_DOMAIN"/>
    <property type="match status" value="1"/>
</dbReference>
<evidence type="ECO:0000256" key="3">
    <source>
        <dbReference type="ARBA" id="ARBA00022490"/>
    </source>
</evidence>
<dbReference type="GO" id="GO:0008574">
    <property type="term" value="F:plus-end-directed microtubule motor activity"/>
    <property type="evidence" value="ECO:0007669"/>
    <property type="project" value="UniProtKB-EC"/>
</dbReference>
<dbReference type="CTD" id="23095"/>
<dbReference type="SUPFAM" id="SSF49879">
    <property type="entry name" value="SMAD/FHA domain"/>
    <property type="match status" value="1"/>
</dbReference>
<dbReference type="InterPro" id="IPR001849">
    <property type="entry name" value="PH_domain"/>
</dbReference>
<dbReference type="GO" id="GO:0030658">
    <property type="term" value="C:transport vesicle membrane"/>
    <property type="evidence" value="ECO:0007669"/>
    <property type="project" value="UniProtKB-SubCell"/>
</dbReference>
<dbReference type="InterPro" id="IPR032405">
    <property type="entry name" value="Kinesin_assoc"/>
</dbReference>
<dbReference type="CDD" id="cd01233">
    <property type="entry name" value="PH_KIFIA_KIFIB"/>
    <property type="match status" value="1"/>
</dbReference>
<keyword evidence="9 19" id="KW-0175">Coiled coil</keyword>
<evidence type="ECO:0000313" key="24">
    <source>
        <dbReference type="Ensembl" id="ENSACDP00005013597.1"/>
    </source>
</evidence>
<evidence type="ECO:0000256" key="1">
    <source>
        <dbReference type="ARBA" id="ARBA00004245"/>
    </source>
</evidence>
<dbReference type="CDD" id="cd22727">
    <property type="entry name" value="FHA_KIF1B"/>
    <property type="match status" value="1"/>
</dbReference>
<evidence type="ECO:0000259" key="22">
    <source>
        <dbReference type="PROSITE" id="PS50006"/>
    </source>
</evidence>
<gene>
    <name evidence="24" type="primary">KIF1B</name>
</gene>
<dbReference type="GO" id="GO:0008017">
    <property type="term" value="F:microtubule binding"/>
    <property type="evidence" value="ECO:0007669"/>
    <property type="project" value="InterPro"/>
</dbReference>
<dbReference type="PRINTS" id="PR00380">
    <property type="entry name" value="KINESINHEAVY"/>
</dbReference>
<dbReference type="PROSITE" id="PS00411">
    <property type="entry name" value="KINESIN_MOTOR_1"/>
    <property type="match status" value="1"/>
</dbReference>
<evidence type="ECO:0000256" key="6">
    <source>
        <dbReference type="ARBA" id="ARBA00022741"/>
    </source>
</evidence>
<evidence type="ECO:0000256" key="18">
    <source>
        <dbReference type="PROSITE-ProRule" id="PRU00283"/>
    </source>
</evidence>
<dbReference type="GO" id="GO:0005524">
    <property type="term" value="F:ATP binding"/>
    <property type="evidence" value="ECO:0007669"/>
    <property type="project" value="UniProtKB-UniRule"/>
</dbReference>
<keyword evidence="5" id="KW-0493">Microtubule</keyword>
<dbReference type="SMART" id="SM00233">
    <property type="entry name" value="PH"/>
    <property type="match status" value="1"/>
</dbReference>
<sequence>MSGASVKVAVRVRPFNSRETSKESKCIIQMQGNSTSIINPKNPKEAPKSFSFDYSYWSHTSPEDPCFASQNRVYNDIGKEMLLHAFEGYNVCIFAYGQTGAGKSYTMMGKQEESQAGIIPQLCEELFEKINDNSNEEMSYSVEVSYMEIYCERVRDLLNPKNKGNLRVREHPLLGPYVEDLSKLAVTSYTDIADLMDAGNKARTVAATNMNETSSRSHAVFTIVFTQKKHDAETDLSTEKVSKISLVDLAGSERADSTGAKGTRLKEGANINKSLTTLGKVISALAEVDNCTSKSKKKKKTDFIPYRDSVLTWLLRENLGGNSRTAMVAALSPADINYDETLSTLRYADRAKQIKCNAVINEDPNAKLVRELKEEVTRLKDLLRAQGLGDIIDTSMGSLTASPSSCSLSSQVGLTSVSSIQERIMSTPGGEEAIERLKESEKIIAELNETWEEKLRKTEAIRMEREALLAEMGVAIREDGGTLGVFSPKKTPHLVNLNEDPLMSECLLYYIKDGITRVGQADAERRQDIVLSGAHIKEEHCIFRSERNNNGEVIVTLEPCERSETYVNGKRVVQPVQLRSGNRIIMGKNHVFRFNHPEQARAEREKTPSAETPSEPVDWTFAQRELLEKQGIDMKQEMEKRLQEMEILYKKEKEEADLLLEQQRLDYESKLQALQKQVETRSLAAETTEEEEEEEEVPWTRHEYELAQWAFRKWKFHQFTSLRDLLWGNAVYLKEANAISVELKKKVQFQFVLLTDTLYSPLPPELLPTEVEKTRDNRPFPRTVVAVEVQDLKNGATHYWSLEKLKQRLDLMREMYDRAGEMASSTQDESESTMTGSDPFYDRFHWFKLVGSSPIFHGCVNERLADRTPSPTFSTADSDITELADEQQDEMEDFDDEAFVDDTGSDAGTEEGSDLFNDGHDPFYDRSPWFILVGRAFVYLSNLLYPVPLIHRVAVVSEKGEVRGFLRVAVQAIAADEEAPDYGSGIRQSGTAKISFDNEYFDKSDFSSVAMTRSGLSLEELRIVEGQGQNSEVITPPEEINRMNELDLKSATLLDGKMTMEGFTEEIGNHLKLGSVFTFRVTVLQASGILPEYADIFCQFNFLHRHDEAFSTEPLKNNGRGTPLGFYHVQNIAVEVTESFVEYIKTKPIVFEVFGHYQQHPLHLQGQDLNSPPQPSRRFFPPPMPLSKPVPATKLNTMSKPSLGQSVSKYDLLVWFEISELEPTGEYIPAIVDHTGGLPCQGTFLLHQGIQRRITVTIIHEKGNELHWKDVRELVVGRIRNKAEVDEAAVDAILSLNIISAKYLKSSHSSSRTFYRFEAVWDSSLHNSLLLNRVTPYGEKIYMTLSAYLELDHCIQPAVITKDVCMVFYSRDAKISPPRSLRNLFGSGYSKSPDSNRVTGIYELSLCKMSDTGSPGMQRRRRKVLDTSVAYVRGEENLAGWRPRGDSLILEHQWELEKLELLHEVEKTRHFLLLREKLGDSIPKSLSDSLSPSLSSGTLSTSTSISSQISTTTFESAVTPSESSGYDSTDIESLVDREKELATKCLQLLTHTFNREFNQVYNSISDCKLSDISPIGRDPSVSSFSSATLTPSSTCPSLVDSRCNSIDQKTPEANSRASSPCHEMEQFQIIPAVESSYLARAGKNEFLNLVPDIEEIRPGSVVSKKGYLHFKEPLSSSWAKHFVVVRRPYVFIYNSDKDPVERGIINLSTAQVEYSEDQQAMVKTPNTFGVCTKHRGVLLQAINDKDMNDWLYAFNPLLAGTIRSKLARRRTGQLKY</sequence>
<dbReference type="Ensembl" id="ENSACDT00005016398.1">
    <property type="protein sequence ID" value="ENSACDP00005013597.1"/>
    <property type="gene ID" value="ENSACDG00005009994.1"/>
</dbReference>
<evidence type="ECO:0000256" key="2">
    <source>
        <dbReference type="ARBA" id="ARBA00004250"/>
    </source>
</evidence>
<evidence type="ECO:0000256" key="15">
    <source>
        <dbReference type="ARBA" id="ARBA00034103"/>
    </source>
</evidence>
<feature type="region of interest" description="Disordered" evidence="20">
    <location>
        <begin position="1510"/>
        <end position="1531"/>
    </location>
</feature>
<accession>A0A8B9DZW5</accession>
<evidence type="ECO:0000256" key="13">
    <source>
        <dbReference type="ARBA" id="ARBA00023235"/>
    </source>
</evidence>
<dbReference type="InterPro" id="IPR008984">
    <property type="entry name" value="SMAD_FHA_dom_sf"/>
</dbReference>
<evidence type="ECO:0000256" key="5">
    <source>
        <dbReference type="ARBA" id="ARBA00022701"/>
    </source>
</evidence>
<evidence type="ECO:0000256" key="14">
    <source>
        <dbReference type="ARBA" id="ARBA00023329"/>
    </source>
</evidence>
<proteinExistence type="inferred from homology"/>
<evidence type="ECO:0000256" key="7">
    <source>
        <dbReference type="ARBA" id="ARBA00022840"/>
    </source>
</evidence>
<dbReference type="PANTHER" id="PTHR47117:SF4">
    <property type="entry name" value="KINESIN-LIKE PROTEIN KIF1B ISOFORM X1"/>
    <property type="match status" value="1"/>
</dbReference>
<dbReference type="GO" id="GO:0045202">
    <property type="term" value="C:synapse"/>
    <property type="evidence" value="ECO:0007669"/>
    <property type="project" value="UniProtKB-SubCell"/>
</dbReference>
<evidence type="ECO:0000259" key="23">
    <source>
        <dbReference type="PROSITE" id="PS50067"/>
    </source>
</evidence>
<keyword evidence="13" id="KW-0413">Isomerase</keyword>
<dbReference type="Gene3D" id="2.30.29.30">
    <property type="entry name" value="Pleckstrin-homology domain (PH domain)/Phosphotyrosine-binding domain (PTB)"/>
    <property type="match status" value="1"/>
</dbReference>
<dbReference type="Pfam" id="PF12423">
    <property type="entry name" value="KIF1B"/>
    <property type="match status" value="1"/>
</dbReference>
<keyword evidence="6 18" id="KW-0547">Nucleotide-binding</keyword>
<dbReference type="FunFam" id="2.30.29.30:FF:000023">
    <property type="entry name" value="Kinesin family member 1B"/>
    <property type="match status" value="1"/>
</dbReference>
<dbReference type="RefSeq" id="XP_047923685.1">
    <property type="nucleotide sequence ID" value="XM_048067728.2"/>
</dbReference>
<dbReference type="FunFam" id="2.60.200.20:FF:000001">
    <property type="entry name" value="Kinesin family member 1B"/>
    <property type="match status" value="1"/>
</dbReference>
<evidence type="ECO:0000256" key="9">
    <source>
        <dbReference type="ARBA" id="ARBA00023054"/>
    </source>
</evidence>
<dbReference type="SUPFAM" id="SSF50729">
    <property type="entry name" value="PH domain-like"/>
    <property type="match status" value="1"/>
</dbReference>
<evidence type="ECO:0000256" key="10">
    <source>
        <dbReference type="ARBA" id="ARBA00023136"/>
    </source>
</evidence>
<dbReference type="InterPro" id="IPR049780">
    <property type="entry name" value="PH_KIFIA_KIFIB"/>
</dbReference>
<dbReference type="Pfam" id="PF12473">
    <property type="entry name" value="DUF3694"/>
    <property type="match status" value="1"/>
</dbReference>
<name>A0A8B9DZW5_ANSCY</name>
<keyword evidence="14" id="KW-0968">Cytoplasmic vesicle</keyword>
<keyword evidence="25" id="KW-1185">Reference proteome</keyword>
<protein>
    <recommendedName>
        <fullName evidence="17">plus-end-directed kinesin ATPase</fullName>
        <ecNumber evidence="17">5.6.1.3</ecNumber>
    </recommendedName>
</protein>
<evidence type="ECO:0000259" key="21">
    <source>
        <dbReference type="PROSITE" id="PS50003"/>
    </source>
</evidence>
<evidence type="ECO:0000256" key="19">
    <source>
        <dbReference type="SAM" id="Coils"/>
    </source>
</evidence>
<evidence type="ECO:0000313" key="25">
    <source>
        <dbReference type="Proteomes" id="UP000694521"/>
    </source>
</evidence>
<dbReference type="SMART" id="SM00240">
    <property type="entry name" value="FHA"/>
    <property type="match status" value="1"/>
</dbReference>
<dbReference type="GO" id="GO:0010970">
    <property type="term" value="P:transport along microtubule"/>
    <property type="evidence" value="ECO:0007669"/>
    <property type="project" value="UniProtKB-ARBA"/>
</dbReference>
<evidence type="ECO:0000256" key="8">
    <source>
        <dbReference type="ARBA" id="ARBA00023018"/>
    </source>
</evidence>
<keyword evidence="7 18" id="KW-0067">ATP-binding</keyword>
<dbReference type="Pfam" id="PF16183">
    <property type="entry name" value="Kinesin_assoc"/>
    <property type="match status" value="1"/>
</dbReference>
<evidence type="ECO:0000256" key="16">
    <source>
        <dbReference type="ARBA" id="ARBA00050273"/>
    </source>
</evidence>
<keyword evidence="8" id="KW-0770">Synapse</keyword>
<keyword evidence="11 18" id="KW-0505">Motor protein</keyword>
<dbReference type="Pfam" id="PF00225">
    <property type="entry name" value="Kinesin"/>
    <property type="match status" value="1"/>
</dbReference>
<dbReference type="Pfam" id="PF00169">
    <property type="entry name" value="PH"/>
    <property type="match status" value="1"/>
</dbReference>
<feature type="domain" description="Kinesin motor" evidence="23">
    <location>
        <begin position="5"/>
        <end position="354"/>
    </location>
</feature>
<feature type="domain" description="PH" evidence="21">
    <location>
        <begin position="1661"/>
        <end position="1759"/>
    </location>
</feature>
<dbReference type="Gene3D" id="3.40.850.10">
    <property type="entry name" value="Kinesin motor domain"/>
    <property type="match status" value="1"/>
</dbReference>
<dbReference type="InterPro" id="IPR022140">
    <property type="entry name" value="Kinesin-like_KIF1-typ"/>
</dbReference>
<feature type="domain" description="FHA" evidence="22">
    <location>
        <begin position="516"/>
        <end position="572"/>
    </location>
</feature>
<dbReference type="InterPro" id="IPR001752">
    <property type="entry name" value="Kinesin_motor_dom"/>
</dbReference>
<dbReference type="PROSITE" id="PS50006">
    <property type="entry name" value="FHA_DOMAIN"/>
    <property type="match status" value="1"/>
</dbReference>
<keyword evidence="10" id="KW-0472">Membrane</keyword>
<dbReference type="CDD" id="cd01365">
    <property type="entry name" value="KISc_KIF1A_KIF1B"/>
    <property type="match status" value="1"/>
</dbReference>
<dbReference type="InterPro" id="IPR019821">
    <property type="entry name" value="Kinesin_motor_CS"/>
</dbReference>
<dbReference type="InterPro" id="IPR011993">
    <property type="entry name" value="PH-like_dom_sf"/>
</dbReference>
<comment type="catalytic activity">
    <reaction evidence="16">
        <text>ATP + H2O + a kinesin associated with a microtubule at position (n) = ADP + phosphate a kinesin associated with a microtubule at position (n+1, toward the plus end).</text>
        <dbReference type="EC" id="5.6.1.3"/>
    </reaction>
</comment>
<dbReference type="Gene3D" id="6.10.250.2520">
    <property type="match status" value="1"/>
</dbReference>
<organism evidence="24 25">
    <name type="scientific">Anser cygnoides</name>
    <name type="common">Swan goose</name>
    <dbReference type="NCBI Taxonomy" id="8845"/>
    <lineage>
        <taxon>Eukaryota</taxon>
        <taxon>Metazoa</taxon>
        <taxon>Chordata</taxon>
        <taxon>Craniata</taxon>
        <taxon>Vertebrata</taxon>
        <taxon>Euteleostomi</taxon>
        <taxon>Archelosauria</taxon>
        <taxon>Archosauria</taxon>
        <taxon>Dinosauria</taxon>
        <taxon>Saurischia</taxon>
        <taxon>Theropoda</taxon>
        <taxon>Coelurosauria</taxon>
        <taxon>Aves</taxon>
        <taxon>Neognathae</taxon>
        <taxon>Galloanserae</taxon>
        <taxon>Anseriformes</taxon>
        <taxon>Anatidae</taxon>
        <taxon>Anserinae</taxon>
        <taxon>Anser</taxon>
    </lineage>
</organism>
<dbReference type="PROSITE" id="PS50067">
    <property type="entry name" value="KINESIN_MOTOR_2"/>
    <property type="match status" value="1"/>
</dbReference>
<reference evidence="24" key="2">
    <citation type="submission" date="2025-09" db="UniProtKB">
        <authorList>
            <consortium name="Ensembl"/>
        </authorList>
    </citation>
    <scope>IDENTIFICATION</scope>
</reference>
<dbReference type="Pfam" id="PF00498">
    <property type="entry name" value="FHA"/>
    <property type="match status" value="1"/>
</dbReference>
<dbReference type="InterPro" id="IPR022164">
    <property type="entry name" value="Kinesin-like"/>
</dbReference>
<dbReference type="GO" id="GO:0005874">
    <property type="term" value="C:microtubule"/>
    <property type="evidence" value="ECO:0007669"/>
    <property type="project" value="UniProtKB-KW"/>
</dbReference>
<keyword evidence="4" id="KW-0597">Phosphoprotein</keyword>
<dbReference type="Gene3D" id="2.60.200.20">
    <property type="match status" value="1"/>
</dbReference>
<dbReference type="PANTHER" id="PTHR47117">
    <property type="entry name" value="STAR-RELATED LIPID TRANSFER PROTEIN 9"/>
    <property type="match status" value="1"/>
</dbReference>
<dbReference type="InterPro" id="IPR036961">
    <property type="entry name" value="Kinesin_motor_dom_sf"/>
</dbReference>
<evidence type="ECO:0000256" key="17">
    <source>
        <dbReference type="ARBA" id="ARBA00066390"/>
    </source>
</evidence>
<dbReference type="Proteomes" id="UP000694521">
    <property type="component" value="Unplaced"/>
</dbReference>
<dbReference type="SMART" id="SM00129">
    <property type="entry name" value="KISc"/>
    <property type="match status" value="1"/>
</dbReference>
<evidence type="ECO:0000256" key="12">
    <source>
        <dbReference type="ARBA" id="ARBA00023212"/>
    </source>
</evidence>
<dbReference type="GeneID" id="106044291"/>
<dbReference type="InterPro" id="IPR027417">
    <property type="entry name" value="P-loop_NTPase"/>
</dbReference>
<dbReference type="InterPro" id="IPR000253">
    <property type="entry name" value="FHA_dom"/>
</dbReference>
<reference evidence="24" key="1">
    <citation type="submission" date="2025-08" db="UniProtKB">
        <authorList>
            <consortium name="Ensembl"/>
        </authorList>
    </citation>
    <scope>IDENTIFICATION</scope>
</reference>
<feature type="binding site" evidence="18">
    <location>
        <begin position="97"/>
        <end position="104"/>
    </location>
    <ligand>
        <name>ATP</name>
        <dbReference type="ChEBI" id="CHEBI:30616"/>
    </ligand>
</feature>
<dbReference type="SUPFAM" id="SSF52540">
    <property type="entry name" value="P-loop containing nucleoside triphosphate hydrolases"/>
    <property type="match status" value="1"/>
</dbReference>
<feature type="compositionally biased region" description="Polar residues" evidence="20">
    <location>
        <begin position="1514"/>
        <end position="1527"/>
    </location>
</feature>
<keyword evidence="12" id="KW-0206">Cytoskeleton</keyword>
<keyword evidence="3" id="KW-0963">Cytoplasm</keyword>
<dbReference type="FunFam" id="3.40.850.10:FF:000004">
    <property type="entry name" value="Kinesin-like protein isoform 2"/>
    <property type="match status" value="1"/>
</dbReference>
<comment type="similarity">
    <text evidence="18">Belongs to the TRAFAC class myosin-kinesin ATPase superfamily. Kinesin family.</text>
</comment>
<evidence type="ECO:0000256" key="20">
    <source>
        <dbReference type="SAM" id="MobiDB-lite"/>
    </source>
</evidence>
<evidence type="ECO:0000256" key="11">
    <source>
        <dbReference type="ARBA" id="ARBA00023175"/>
    </source>
</evidence>
<dbReference type="EC" id="5.6.1.3" evidence="17"/>
<comment type="subcellular location">
    <subcellularLocation>
        <location evidence="1">Cytoplasm</location>
        <location evidence="1">Cytoskeleton</location>
    </subcellularLocation>
    <subcellularLocation>
        <location evidence="2">Cytoplasmic vesicle</location>
        <location evidence="2">Secretory vesicle membrane</location>
    </subcellularLocation>
    <subcellularLocation>
        <location evidence="15">Synapse</location>
    </subcellularLocation>
</comment>
<feature type="coiled-coil region" evidence="19">
    <location>
        <begin position="635"/>
        <end position="691"/>
    </location>
</feature>